<dbReference type="InterPro" id="IPR000627">
    <property type="entry name" value="Intradiol_dOase_C"/>
</dbReference>
<dbReference type="EMBL" id="MASW01000004">
    <property type="protein sequence ID" value="PXY24702.1"/>
    <property type="molecule type" value="Genomic_DNA"/>
</dbReference>
<evidence type="ECO:0000256" key="1">
    <source>
        <dbReference type="ARBA" id="ARBA00007825"/>
    </source>
</evidence>
<dbReference type="InterPro" id="IPR050770">
    <property type="entry name" value="Intradiol_RC_Dioxygenase"/>
</dbReference>
<dbReference type="Pfam" id="PF00775">
    <property type="entry name" value="Dioxygenase_C"/>
    <property type="match status" value="1"/>
</dbReference>
<accession>A0A2V4ATX7</accession>
<dbReference type="GO" id="GO:0008199">
    <property type="term" value="F:ferric iron binding"/>
    <property type="evidence" value="ECO:0007669"/>
    <property type="project" value="InterPro"/>
</dbReference>
<dbReference type="GO" id="GO:0016702">
    <property type="term" value="F:oxidoreductase activity, acting on single donors with incorporation of molecular oxygen, incorporation of two atoms of oxygen"/>
    <property type="evidence" value="ECO:0007669"/>
    <property type="project" value="InterPro"/>
</dbReference>
<proteinExistence type="inferred from homology"/>
<dbReference type="Proteomes" id="UP000249915">
    <property type="component" value="Unassembled WGS sequence"/>
</dbReference>
<comment type="caution">
    <text evidence="4">The sequence shown here is derived from an EMBL/GenBank/DDBJ whole genome shotgun (WGS) entry which is preliminary data.</text>
</comment>
<reference evidence="4 5" key="1">
    <citation type="submission" date="2016-07" db="EMBL/GenBank/DDBJ databases">
        <title>Draft genome sequence of Prauserella muralis DSM 45305, isolated from a mould-covered wall in an indoor environment.</title>
        <authorList>
            <person name="Ruckert C."/>
            <person name="Albersmeier A."/>
            <person name="Jiang C.-L."/>
            <person name="Jiang Y."/>
            <person name="Kalinowski J."/>
            <person name="Schneider O."/>
            <person name="Winkler A."/>
            <person name="Zotchev S.B."/>
        </authorList>
    </citation>
    <scope>NUCLEOTIDE SEQUENCE [LARGE SCALE GENOMIC DNA]</scope>
    <source>
        <strain evidence="4 5">DSM 45305</strain>
    </source>
</reference>
<protein>
    <submittedName>
        <fullName evidence="4">Uncharacterized protein</fullName>
    </submittedName>
</protein>
<dbReference type="PROSITE" id="PS00083">
    <property type="entry name" value="INTRADIOL_DIOXYGENAS"/>
    <property type="match status" value="1"/>
</dbReference>
<evidence type="ECO:0000313" key="5">
    <source>
        <dbReference type="Proteomes" id="UP000249915"/>
    </source>
</evidence>
<dbReference type="InterPro" id="IPR015889">
    <property type="entry name" value="Intradiol_dOase_core"/>
</dbReference>
<dbReference type="PANTHER" id="PTHR33711:SF10">
    <property type="entry name" value="INTRADIOL RING-CLEAVAGE DIOXYGENASES DOMAIN-CONTAINING PROTEIN"/>
    <property type="match status" value="1"/>
</dbReference>
<name>A0A2V4ATX7_9PSEU</name>
<keyword evidence="5" id="KW-1185">Reference proteome</keyword>
<evidence type="ECO:0000256" key="3">
    <source>
        <dbReference type="ARBA" id="ARBA00023002"/>
    </source>
</evidence>
<keyword evidence="2" id="KW-0223">Dioxygenase</keyword>
<evidence type="ECO:0000313" key="4">
    <source>
        <dbReference type="EMBL" id="PXY24702.1"/>
    </source>
</evidence>
<comment type="similarity">
    <text evidence="1">Belongs to the intradiol ring-cleavage dioxygenase family.</text>
</comment>
<gene>
    <name evidence="4" type="ORF">BAY60_19560</name>
</gene>
<sequence>MSPSEFVDIDIPYLHSEYQSTVLRAPQKRLVDLPRDWFHHSPGPVFGRVPVRPGDNDLTTQHTGRPLGQFIVLSGRVLDSDGRGVPDALIEVWQANGAGRYVDAADPGLMPLDPNFTGAGRTLTDASGHYTFRTIKPAAYPGRFRGLFRPAHIHVSVFGPDLSSRIITQCYFEGDPLLRVDPIARSVPDQRGLDRLTAKLNWGKTELGDVDAALAYDWDIVLRGRDMTPRER</sequence>
<dbReference type="PANTHER" id="PTHR33711">
    <property type="entry name" value="DIOXYGENASE, PUTATIVE (AFU_ORTHOLOGUE AFUA_2G02910)-RELATED"/>
    <property type="match status" value="1"/>
</dbReference>
<evidence type="ECO:0000256" key="2">
    <source>
        <dbReference type="ARBA" id="ARBA00022964"/>
    </source>
</evidence>
<dbReference type="SUPFAM" id="SSF49482">
    <property type="entry name" value="Aromatic compound dioxygenase"/>
    <property type="match status" value="1"/>
</dbReference>
<dbReference type="AlphaFoldDB" id="A0A2V4ATX7"/>
<organism evidence="4 5">
    <name type="scientific">Prauserella muralis</name>
    <dbReference type="NCBI Taxonomy" id="588067"/>
    <lineage>
        <taxon>Bacteria</taxon>
        <taxon>Bacillati</taxon>
        <taxon>Actinomycetota</taxon>
        <taxon>Actinomycetes</taxon>
        <taxon>Pseudonocardiales</taxon>
        <taxon>Pseudonocardiaceae</taxon>
        <taxon>Prauserella</taxon>
    </lineage>
</organism>
<dbReference type="RefSeq" id="WP_112282687.1">
    <property type="nucleotide sequence ID" value="NZ_MASW01000004.1"/>
</dbReference>
<keyword evidence="3" id="KW-0560">Oxidoreductase</keyword>
<dbReference type="Gene3D" id="2.60.130.10">
    <property type="entry name" value="Aromatic compound dioxygenase"/>
    <property type="match status" value="1"/>
</dbReference>
<dbReference type="OrthoDB" id="9805815at2"/>